<dbReference type="EMBL" id="JAEUAO010000003">
    <property type="protein sequence ID" value="MBW9064789.1"/>
    <property type="molecule type" value="Genomic_DNA"/>
</dbReference>
<evidence type="ECO:0000259" key="2">
    <source>
        <dbReference type="SMART" id="SM00470"/>
    </source>
</evidence>
<dbReference type="CDD" id="cd16400">
    <property type="entry name" value="ParB_Srx_like_nuclease"/>
    <property type="match status" value="1"/>
</dbReference>
<sequence length="153" mass="17328">MKYRLLPLDSLIPTEDVDVERVFELEDQIVQSGCWKVPITVHRDALFVMDGHHRLTVAKRLRLELLPVVLLDYDSVHVEAWRPGETITPESIFVMVRSGDKFPCKTTGHVFAHPIPECAIPLSDLRRAPRNPPVDYLAGSNRTALRSPPRAEA</sequence>
<keyword evidence="4" id="KW-1185">Reference proteome</keyword>
<dbReference type="RefSeq" id="WP_220372751.1">
    <property type="nucleotide sequence ID" value="NZ_JAEUAO010000003.1"/>
</dbReference>
<accession>A0ABS7HD35</accession>
<proteinExistence type="predicted"/>
<gene>
    <name evidence="3" type="ORF">JNB71_15895</name>
</gene>
<evidence type="ECO:0000313" key="3">
    <source>
        <dbReference type="EMBL" id="MBW9064789.1"/>
    </source>
</evidence>
<dbReference type="SMART" id="SM00470">
    <property type="entry name" value="ParB"/>
    <property type="match status" value="1"/>
</dbReference>
<dbReference type="SUPFAM" id="SSF110849">
    <property type="entry name" value="ParB/Sulfiredoxin"/>
    <property type="match status" value="1"/>
</dbReference>
<evidence type="ECO:0000313" key="4">
    <source>
        <dbReference type="Proteomes" id="UP000757604"/>
    </source>
</evidence>
<evidence type="ECO:0000256" key="1">
    <source>
        <dbReference type="SAM" id="MobiDB-lite"/>
    </source>
</evidence>
<name>A0ABS7HD35_9HYPH</name>
<protein>
    <submittedName>
        <fullName evidence="3">ParB N-terminal domain-containing protein</fullName>
    </submittedName>
</protein>
<dbReference type="InterPro" id="IPR036086">
    <property type="entry name" value="ParB/Sulfiredoxin_sf"/>
</dbReference>
<dbReference type="Gene3D" id="3.90.1530.10">
    <property type="entry name" value="Conserved hypothetical protein from pyrococcus furiosus pfu- 392566-001, ParB domain"/>
    <property type="match status" value="1"/>
</dbReference>
<reference evidence="3 4" key="1">
    <citation type="journal article" date="2021" name="MBio">
        <title>Poor Competitiveness of Bradyrhizobium in Pigeon Pea Root Colonization in Indian Soils.</title>
        <authorList>
            <person name="Chalasani D."/>
            <person name="Basu A."/>
            <person name="Pullabhotla S.V.S.R.N."/>
            <person name="Jorrin B."/>
            <person name="Neal A.L."/>
            <person name="Poole P.S."/>
            <person name="Podile A.R."/>
            <person name="Tkacz A."/>
        </authorList>
    </citation>
    <scope>NUCLEOTIDE SEQUENCE [LARGE SCALE GENOMIC DNA]</scope>
    <source>
        <strain evidence="3 4">HU44</strain>
    </source>
</reference>
<organism evidence="3 4">
    <name type="scientific">Rhizobium herbae</name>
    <dbReference type="NCBI Taxonomy" id="508661"/>
    <lineage>
        <taxon>Bacteria</taxon>
        <taxon>Pseudomonadati</taxon>
        <taxon>Pseudomonadota</taxon>
        <taxon>Alphaproteobacteria</taxon>
        <taxon>Hyphomicrobiales</taxon>
        <taxon>Rhizobiaceae</taxon>
        <taxon>Rhizobium/Agrobacterium group</taxon>
        <taxon>Rhizobium</taxon>
    </lineage>
</organism>
<dbReference type="InterPro" id="IPR003115">
    <property type="entry name" value="ParB_N"/>
</dbReference>
<dbReference type="Proteomes" id="UP000757604">
    <property type="component" value="Unassembled WGS sequence"/>
</dbReference>
<feature type="domain" description="ParB-like N-terminal" evidence="2">
    <location>
        <begin position="4"/>
        <end position="87"/>
    </location>
</feature>
<comment type="caution">
    <text evidence="3">The sequence shown here is derived from an EMBL/GenBank/DDBJ whole genome shotgun (WGS) entry which is preliminary data.</text>
</comment>
<feature type="region of interest" description="Disordered" evidence="1">
    <location>
        <begin position="131"/>
        <end position="153"/>
    </location>
</feature>